<feature type="domain" description="Cyclin-like" evidence="2">
    <location>
        <begin position="161"/>
        <end position="252"/>
    </location>
</feature>
<comment type="similarity">
    <text evidence="1">Belongs to the cyclin family.</text>
</comment>
<organism evidence="3">
    <name type="scientific">Grammatophora oceanica</name>
    <dbReference type="NCBI Taxonomy" id="210454"/>
    <lineage>
        <taxon>Eukaryota</taxon>
        <taxon>Sar</taxon>
        <taxon>Stramenopiles</taxon>
        <taxon>Ochrophyta</taxon>
        <taxon>Bacillariophyta</taxon>
        <taxon>Fragilariophyceae</taxon>
        <taxon>Fragilariophycidae</taxon>
        <taxon>Rhabdonematales</taxon>
        <taxon>Grammatophoraceae</taxon>
        <taxon>Grammatophora</taxon>
    </lineage>
</organism>
<evidence type="ECO:0000313" key="3">
    <source>
        <dbReference type="EMBL" id="CAD9280967.1"/>
    </source>
</evidence>
<dbReference type="InterPro" id="IPR036915">
    <property type="entry name" value="Cyclin-like_sf"/>
</dbReference>
<dbReference type="AlphaFoldDB" id="A0A7S1UWU2"/>
<accession>A0A7S1UWU2</accession>
<dbReference type="InterPro" id="IPR039361">
    <property type="entry name" value="Cyclin"/>
</dbReference>
<protein>
    <recommendedName>
        <fullName evidence="2">Cyclin-like domain-containing protein</fullName>
    </recommendedName>
</protein>
<dbReference type="SMART" id="SM00385">
    <property type="entry name" value="CYCLIN"/>
    <property type="match status" value="2"/>
</dbReference>
<evidence type="ECO:0000259" key="2">
    <source>
        <dbReference type="SMART" id="SM00385"/>
    </source>
</evidence>
<name>A0A7S1UWU2_9STRA</name>
<dbReference type="InterPro" id="IPR006671">
    <property type="entry name" value="Cyclin_N"/>
</dbReference>
<dbReference type="Gene3D" id="1.10.472.10">
    <property type="entry name" value="Cyclin-like"/>
    <property type="match status" value="2"/>
</dbReference>
<dbReference type="SUPFAM" id="SSF47954">
    <property type="entry name" value="Cyclin-like"/>
    <property type="match status" value="1"/>
</dbReference>
<gene>
    <name evidence="3" type="ORF">GOCE00092_LOCUS9877</name>
</gene>
<dbReference type="EMBL" id="HBGK01019473">
    <property type="protein sequence ID" value="CAD9280967.1"/>
    <property type="molecule type" value="Transcribed_RNA"/>
</dbReference>
<keyword evidence="1" id="KW-0195">Cyclin</keyword>
<dbReference type="PANTHER" id="PTHR10177">
    <property type="entry name" value="CYCLINS"/>
    <property type="match status" value="1"/>
</dbReference>
<feature type="domain" description="Cyclin-like" evidence="2">
    <location>
        <begin position="54"/>
        <end position="145"/>
    </location>
</feature>
<evidence type="ECO:0000256" key="1">
    <source>
        <dbReference type="RuleBase" id="RU000383"/>
    </source>
</evidence>
<reference evidence="3" key="1">
    <citation type="submission" date="2021-01" db="EMBL/GenBank/DDBJ databases">
        <authorList>
            <person name="Corre E."/>
            <person name="Pelletier E."/>
            <person name="Niang G."/>
            <person name="Scheremetjew M."/>
            <person name="Finn R."/>
            <person name="Kale V."/>
            <person name="Holt S."/>
            <person name="Cochrane G."/>
            <person name="Meng A."/>
            <person name="Brown T."/>
            <person name="Cohen L."/>
        </authorList>
    </citation>
    <scope>NUCLEOTIDE SEQUENCE</scope>
    <source>
        <strain evidence="3">CCMP 410</strain>
    </source>
</reference>
<dbReference type="InterPro" id="IPR013763">
    <property type="entry name" value="Cyclin-like_dom"/>
</dbReference>
<proteinExistence type="inferred from homology"/>
<dbReference type="FunFam" id="1.10.472.10:FF:000093">
    <property type="entry name" value="Predicted protein"/>
    <property type="match status" value="1"/>
</dbReference>
<sequence>MVELEQRMNVLLDQEQRSYGVGDYIGEQRKKTRTANLSNASEMVTEVWRDKMCNWFYEVTTHFEYHADVAAMAVSHFDRYLSKKLPSMNGIMAKKHFHLAAMTCLYLAIKVSDRKTCLSMAAMVKVDQQNYEEKDMVDMEMDVLSTLGWRVNGPTPYSFCIHFSSLISSTILPRLDRKVLLKNCLSLTEDAVCTYNVGTKHPSSVGLACLLLALENEALPCGSKTRDELMSRIKDLSLHDAEVGECYRQLEEVYREKTTPSPVTFSPPISPTSAVTTAKPIVSLLASQIKSVIDCEFLMVSSPTGATDQSLLLCGQSQQFL</sequence>
<dbReference type="Pfam" id="PF00134">
    <property type="entry name" value="Cyclin_N"/>
    <property type="match status" value="1"/>
</dbReference>